<dbReference type="EMBL" id="UFXS01000002">
    <property type="protein sequence ID" value="STE54952.1"/>
    <property type="molecule type" value="Genomic_DNA"/>
</dbReference>
<dbReference type="AlphaFoldDB" id="A0A376J2R3"/>
<accession>A0A376J2R3</accession>
<organism evidence="2 3">
    <name type="scientific">Empedobacter falsenii</name>
    <dbReference type="NCBI Taxonomy" id="343874"/>
    <lineage>
        <taxon>Bacteria</taxon>
        <taxon>Pseudomonadati</taxon>
        <taxon>Bacteroidota</taxon>
        <taxon>Flavobacteriia</taxon>
        <taxon>Flavobacteriales</taxon>
        <taxon>Weeksellaceae</taxon>
        <taxon>Empedobacter</taxon>
    </lineage>
</organism>
<dbReference type="STRING" id="343874.GCA_000805695_03308"/>
<sequence>MKLMKRLSMFALVGILGLSTFSCLNNDDSDYMNYGFLATTAINVHEDSIQPVGKTTNIRVTYEKTNSCQNFIQFSSLQGSTTFKHNIGVYASQSNGNCTQNTSYETKTLKFTPKEAGEYTLRFWTGNKPNSTEPIYNSIVLNIKEK</sequence>
<evidence type="ECO:0000256" key="1">
    <source>
        <dbReference type="SAM" id="SignalP"/>
    </source>
</evidence>
<dbReference type="Proteomes" id="UP000254737">
    <property type="component" value="Unassembled WGS sequence"/>
</dbReference>
<name>A0A376J2R3_9FLAO</name>
<evidence type="ECO:0008006" key="4">
    <source>
        <dbReference type="Google" id="ProtNLM"/>
    </source>
</evidence>
<dbReference type="PROSITE" id="PS51257">
    <property type="entry name" value="PROKAR_LIPOPROTEIN"/>
    <property type="match status" value="1"/>
</dbReference>
<proteinExistence type="predicted"/>
<feature type="signal peptide" evidence="1">
    <location>
        <begin position="1"/>
        <end position="24"/>
    </location>
</feature>
<keyword evidence="1" id="KW-0732">Signal</keyword>
<reference evidence="2 3" key="1">
    <citation type="submission" date="2018-06" db="EMBL/GenBank/DDBJ databases">
        <authorList>
            <consortium name="Pathogen Informatics"/>
            <person name="Doyle S."/>
        </authorList>
    </citation>
    <scope>NUCLEOTIDE SEQUENCE [LARGE SCALE GENOMIC DNA]</scope>
    <source>
        <strain evidence="2 3">NCTC13456</strain>
    </source>
</reference>
<evidence type="ECO:0000313" key="2">
    <source>
        <dbReference type="EMBL" id="STE54952.1"/>
    </source>
</evidence>
<dbReference type="RefSeq" id="WP_115002346.1">
    <property type="nucleotide sequence ID" value="NZ_UFXS01000002.1"/>
</dbReference>
<gene>
    <name evidence="2" type="ORF">NCTC13456_03594</name>
</gene>
<feature type="chain" id="PRO_5016912141" description="DUF4625 domain-containing protein" evidence="1">
    <location>
        <begin position="25"/>
        <end position="146"/>
    </location>
</feature>
<protein>
    <recommendedName>
        <fullName evidence="4">DUF4625 domain-containing protein</fullName>
    </recommendedName>
</protein>
<evidence type="ECO:0000313" key="3">
    <source>
        <dbReference type="Proteomes" id="UP000254737"/>
    </source>
</evidence>